<dbReference type="Gene3D" id="2.10.109.10">
    <property type="entry name" value="Umud Fragment, subunit A"/>
    <property type="match status" value="1"/>
</dbReference>
<evidence type="ECO:0000256" key="3">
    <source>
        <dbReference type="ARBA" id="ARBA00023163"/>
    </source>
</evidence>
<dbReference type="RefSeq" id="WP_183868769.1">
    <property type="nucleotide sequence ID" value="NZ_JACHCF010000009.1"/>
</dbReference>
<proteinExistence type="predicted"/>
<dbReference type="SUPFAM" id="SSF51306">
    <property type="entry name" value="LexA/Signal peptidase"/>
    <property type="match status" value="1"/>
</dbReference>
<dbReference type="InterPro" id="IPR015927">
    <property type="entry name" value="Peptidase_S24_S26A/B/C"/>
</dbReference>
<dbReference type="SUPFAM" id="SSF47413">
    <property type="entry name" value="lambda repressor-like DNA-binding domains"/>
    <property type="match status" value="1"/>
</dbReference>
<evidence type="ECO:0000256" key="1">
    <source>
        <dbReference type="ARBA" id="ARBA00023015"/>
    </source>
</evidence>
<organism evidence="5 6">
    <name type="scientific">Pedobacter cryoconitis</name>
    <dbReference type="NCBI Taxonomy" id="188932"/>
    <lineage>
        <taxon>Bacteria</taxon>
        <taxon>Pseudomonadati</taxon>
        <taxon>Bacteroidota</taxon>
        <taxon>Sphingobacteriia</taxon>
        <taxon>Sphingobacteriales</taxon>
        <taxon>Sphingobacteriaceae</taxon>
        <taxon>Pedobacter</taxon>
    </lineage>
</organism>
<comment type="caution">
    <text evidence="5">The sequence shown here is derived from an EMBL/GenBank/DDBJ whole genome shotgun (WGS) entry which is preliminary data.</text>
</comment>
<keyword evidence="1" id="KW-0805">Transcription regulation</keyword>
<dbReference type="InterPro" id="IPR010982">
    <property type="entry name" value="Lambda_DNA-bd_dom_sf"/>
</dbReference>
<dbReference type="PANTHER" id="PTHR40661:SF1">
    <property type="entry name" value="HTH CRO_C1-TYPE DOMAIN-CONTAINING PROTEIN"/>
    <property type="match status" value="1"/>
</dbReference>
<evidence type="ECO:0000313" key="5">
    <source>
        <dbReference type="EMBL" id="MBB5622765.1"/>
    </source>
</evidence>
<dbReference type="InterPro" id="IPR036286">
    <property type="entry name" value="LexA/Signal_pep-like_sf"/>
</dbReference>
<gene>
    <name evidence="5" type="ORF">HDE69_003843</name>
</gene>
<evidence type="ECO:0000256" key="2">
    <source>
        <dbReference type="ARBA" id="ARBA00023125"/>
    </source>
</evidence>
<keyword evidence="3" id="KW-0804">Transcription</keyword>
<protein>
    <submittedName>
        <fullName evidence="5">Phage repressor protein C with HTH and peptisase S24 domain</fullName>
    </submittedName>
</protein>
<dbReference type="Pfam" id="PF00717">
    <property type="entry name" value="Peptidase_S24"/>
    <property type="match status" value="1"/>
</dbReference>
<dbReference type="EMBL" id="JACHCF010000009">
    <property type="protein sequence ID" value="MBB5622765.1"/>
    <property type="molecule type" value="Genomic_DNA"/>
</dbReference>
<reference evidence="5 6" key="1">
    <citation type="submission" date="2020-08" db="EMBL/GenBank/DDBJ databases">
        <title>Genomic Encyclopedia of Type Strains, Phase IV (KMG-V): Genome sequencing to study the core and pangenomes of soil and plant-associated prokaryotes.</title>
        <authorList>
            <person name="Whitman W."/>
        </authorList>
    </citation>
    <scope>NUCLEOTIDE SEQUENCE [LARGE SCALE GENOMIC DNA]</scope>
    <source>
        <strain evidence="5 6">MP7CTX6</strain>
    </source>
</reference>
<accession>A0A7W9DM23</accession>
<dbReference type="GO" id="GO:0003677">
    <property type="term" value="F:DNA binding"/>
    <property type="evidence" value="ECO:0007669"/>
    <property type="project" value="UniProtKB-KW"/>
</dbReference>
<dbReference type="CDD" id="cd00093">
    <property type="entry name" value="HTH_XRE"/>
    <property type="match status" value="1"/>
</dbReference>
<evidence type="ECO:0000259" key="4">
    <source>
        <dbReference type="PROSITE" id="PS50943"/>
    </source>
</evidence>
<dbReference type="InterPro" id="IPR001387">
    <property type="entry name" value="Cro/C1-type_HTH"/>
</dbReference>
<dbReference type="Proteomes" id="UP000537718">
    <property type="component" value="Unassembled WGS sequence"/>
</dbReference>
<dbReference type="Gene3D" id="1.10.260.40">
    <property type="entry name" value="lambda repressor-like DNA-binding domains"/>
    <property type="match status" value="1"/>
</dbReference>
<dbReference type="AlphaFoldDB" id="A0A7W9DM23"/>
<dbReference type="CDD" id="cd06529">
    <property type="entry name" value="S24_LexA-like"/>
    <property type="match status" value="1"/>
</dbReference>
<dbReference type="InterPro" id="IPR039418">
    <property type="entry name" value="LexA-like"/>
</dbReference>
<name>A0A7W9DM23_9SPHI</name>
<evidence type="ECO:0000313" key="6">
    <source>
        <dbReference type="Proteomes" id="UP000537718"/>
    </source>
</evidence>
<keyword evidence="2" id="KW-0238">DNA-binding</keyword>
<dbReference type="PROSITE" id="PS50943">
    <property type="entry name" value="HTH_CROC1"/>
    <property type="match status" value="1"/>
</dbReference>
<sequence length="228" mass="26182">MTDNQRQHFGPRLKEIRLAKKMTLQEFYSPIAKHVNNFSPIENGSRMIGKRLSEDVIRYYHINESWLATGVGKIYSTDELLKETNQLNTDPEEGVPYINVNPSDFSSGELNFLKEKPEYYVNFRPFNDCDAYLPVYGDSMFPKYSSGEIIAIREVVNKDIIQWGEAYLIMADESANSITTVKLLFEHDTPGKIILRAANSDYKGDTILDKQAINRLFIVKGKITRNQL</sequence>
<dbReference type="PANTHER" id="PTHR40661">
    <property type="match status" value="1"/>
</dbReference>
<feature type="domain" description="HTH cro/C1-type" evidence="4">
    <location>
        <begin position="13"/>
        <end position="67"/>
    </location>
</feature>